<reference evidence="7 8" key="1">
    <citation type="journal article" date="2015" name="Int. J. Syst. Evol. Microbiol.">
        <title>Sphingomonas hengshuiensis sp. nov., isolated from lake wetland.</title>
        <authorList>
            <person name="Wei S."/>
            <person name="Wang T."/>
            <person name="Liu H."/>
            <person name="Zhang C."/>
            <person name="Guo J."/>
            <person name="Wang Q."/>
            <person name="Liang K."/>
            <person name="Zhang Z."/>
        </authorList>
    </citation>
    <scope>NUCLEOTIDE SEQUENCE [LARGE SCALE GENOMIC DNA]</scope>
    <source>
        <strain evidence="7 8">WHSC-8</strain>
    </source>
</reference>
<dbReference type="InterPro" id="IPR011701">
    <property type="entry name" value="MFS"/>
</dbReference>
<dbReference type="InterPro" id="IPR020846">
    <property type="entry name" value="MFS_dom"/>
</dbReference>
<evidence type="ECO:0000256" key="3">
    <source>
        <dbReference type="ARBA" id="ARBA00022989"/>
    </source>
</evidence>
<dbReference type="EMBL" id="CP010836">
    <property type="protein sequence ID" value="AJP70796.1"/>
    <property type="molecule type" value="Genomic_DNA"/>
</dbReference>
<sequence>MTINITRRIDSAPIGSFQIRVVLLCALVALLDGLDIQTMAIATPRIAQQWGMAPAAFGPVLSASFAGIMLGTMALGLAGDRLGRRRVVLSAFLVLGLLSVATAAAQSVWQLVLLRFATGFAIGGCLPNVTALTTEYMPARRAGTAVTLMYAAVPLGGVLGSLLAPPLIAVVDWHGIFLLGGIVPLAILGLLWAWLPESARFLVDKGGRDATVAAMLARIDRGYVPAPGDAFTLENRVAGRSSVAELFRQGRRATTILLWTIFFFSMAVMYLLNSWLPTIFTGAGWPIGDAIRTLAFFQFGGIAGGLIGGWLLDRIGPGRVLVAAFGFGTLCLVAIGLFGSGPGVVRLLVTGVGFGIIGAQLVLTAVSAIAYPTAIRATGIGWALGLGRFGAVISPILGGLALSAGVGGGDLFLCAAVPACLCTGCAILLSRQIGRARS</sequence>
<feature type="transmembrane region" description="Helical" evidence="5">
    <location>
        <begin position="87"/>
        <end position="106"/>
    </location>
</feature>
<keyword evidence="4 5" id="KW-0472">Membrane</keyword>
<accession>A0A7U5BEG8</accession>
<evidence type="ECO:0000256" key="5">
    <source>
        <dbReference type="SAM" id="Phobius"/>
    </source>
</evidence>
<dbReference type="GO" id="GO:0005886">
    <property type="term" value="C:plasma membrane"/>
    <property type="evidence" value="ECO:0007669"/>
    <property type="project" value="TreeGrafter"/>
</dbReference>
<comment type="subcellular location">
    <subcellularLocation>
        <location evidence="1">Membrane</location>
        <topology evidence="1">Multi-pass membrane protein</topology>
    </subcellularLocation>
</comment>
<dbReference type="OrthoDB" id="9800416at2"/>
<keyword evidence="2 5" id="KW-0812">Transmembrane</keyword>
<dbReference type="InterPro" id="IPR036259">
    <property type="entry name" value="MFS_trans_sf"/>
</dbReference>
<dbReference type="PROSITE" id="PS50850">
    <property type="entry name" value="MFS"/>
    <property type="match status" value="1"/>
</dbReference>
<feature type="transmembrane region" description="Helical" evidence="5">
    <location>
        <begin position="176"/>
        <end position="195"/>
    </location>
</feature>
<feature type="transmembrane region" description="Helical" evidence="5">
    <location>
        <begin position="112"/>
        <end position="133"/>
    </location>
</feature>
<dbReference type="GO" id="GO:0046943">
    <property type="term" value="F:carboxylic acid transmembrane transporter activity"/>
    <property type="evidence" value="ECO:0007669"/>
    <property type="project" value="TreeGrafter"/>
</dbReference>
<proteinExistence type="predicted"/>
<dbReference type="PANTHER" id="PTHR23508">
    <property type="entry name" value="CARBOXYLIC ACID TRANSPORTER PROTEIN HOMOLOG"/>
    <property type="match status" value="1"/>
</dbReference>
<feature type="transmembrane region" description="Helical" evidence="5">
    <location>
        <begin position="256"/>
        <end position="275"/>
    </location>
</feature>
<evidence type="ECO:0000259" key="6">
    <source>
        <dbReference type="PROSITE" id="PS50850"/>
    </source>
</evidence>
<feature type="transmembrane region" description="Helical" evidence="5">
    <location>
        <begin position="347"/>
        <end position="371"/>
    </location>
</feature>
<dbReference type="SUPFAM" id="SSF103473">
    <property type="entry name" value="MFS general substrate transporter"/>
    <property type="match status" value="1"/>
</dbReference>
<feature type="transmembrane region" description="Helical" evidence="5">
    <location>
        <begin position="295"/>
        <end position="313"/>
    </location>
</feature>
<name>A0A7U5BEG8_9SPHN</name>
<dbReference type="KEGG" id="sphi:TS85_01625"/>
<feature type="transmembrane region" description="Helical" evidence="5">
    <location>
        <begin position="383"/>
        <end position="404"/>
    </location>
</feature>
<organism evidence="7 8">
    <name type="scientific">Sphingomonas hengshuiensis</name>
    <dbReference type="NCBI Taxonomy" id="1609977"/>
    <lineage>
        <taxon>Bacteria</taxon>
        <taxon>Pseudomonadati</taxon>
        <taxon>Pseudomonadota</taxon>
        <taxon>Alphaproteobacteria</taxon>
        <taxon>Sphingomonadales</taxon>
        <taxon>Sphingomonadaceae</taxon>
        <taxon>Sphingomonas</taxon>
    </lineage>
</organism>
<evidence type="ECO:0000313" key="8">
    <source>
        <dbReference type="Proteomes" id="UP000032300"/>
    </source>
</evidence>
<evidence type="ECO:0000256" key="2">
    <source>
        <dbReference type="ARBA" id="ARBA00022692"/>
    </source>
</evidence>
<feature type="transmembrane region" description="Helical" evidence="5">
    <location>
        <begin position="55"/>
        <end position="75"/>
    </location>
</feature>
<dbReference type="Pfam" id="PF07690">
    <property type="entry name" value="MFS_1"/>
    <property type="match status" value="1"/>
</dbReference>
<feature type="domain" description="Major facilitator superfamily (MFS) profile" evidence="6">
    <location>
        <begin position="21"/>
        <end position="434"/>
    </location>
</feature>
<feature type="transmembrane region" description="Helical" evidence="5">
    <location>
        <begin position="21"/>
        <end position="43"/>
    </location>
</feature>
<dbReference type="AlphaFoldDB" id="A0A7U5BEG8"/>
<dbReference type="Proteomes" id="UP000032300">
    <property type="component" value="Chromosome"/>
</dbReference>
<reference evidence="7 8" key="2">
    <citation type="submission" date="2015-02" db="EMBL/GenBank/DDBJ databases">
        <title>The complete genome of Sphingomonas hengshuiensis sp. WHSC-8 isolated from soil of Hengshui Lake.</title>
        <authorList>
            <person name="Wei S."/>
            <person name="Guo J."/>
            <person name="Su C."/>
            <person name="Wu R."/>
            <person name="Zhang Z."/>
            <person name="Liang K."/>
            <person name="Li H."/>
            <person name="Wang T."/>
            <person name="Liu H."/>
            <person name="Zhang C."/>
            <person name="Li Z."/>
            <person name="Wang Q."/>
            <person name="Meng J."/>
        </authorList>
    </citation>
    <scope>NUCLEOTIDE SEQUENCE [LARGE SCALE GENOMIC DNA]</scope>
    <source>
        <strain evidence="7 8">WHSC-8</strain>
    </source>
</reference>
<dbReference type="RefSeq" id="WP_044330041.1">
    <property type="nucleotide sequence ID" value="NZ_CP010836.1"/>
</dbReference>
<evidence type="ECO:0000256" key="4">
    <source>
        <dbReference type="ARBA" id="ARBA00023136"/>
    </source>
</evidence>
<evidence type="ECO:0000313" key="7">
    <source>
        <dbReference type="EMBL" id="AJP70796.1"/>
    </source>
</evidence>
<feature type="transmembrane region" description="Helical" evidence="5">
    <location>
        <begin position="410"/>
        <end position="429"/>
    </location>
</feature>
<dbReference type="PANTHER" id="PTHR23508:SF10">
    <property type="entry name" value="CARBOXYLIC ACID TRANSPORTER PROTEIN HOMOLOG"/>
    <property type="match status" value="1"/>
</dbReference>
<feature type="transmembrane region" description="Helical" evidence="5">
    <location>
        <begin position="320"/>
        <end position="341"/>
    </location>
</feature>
<dbReference type="Gene3D" id="1.20.1250.20">
    <property type="entry name" value="MFS general substrate transporter like domains"/>
    <property type="match status" value="1"/>
</dbReference>
<gene>
    <name evidence="7" type="ORF">TS85_01625</name>
</gene>
<evidence type="ECO:0000256" key="1">
    <source>
        <dbReference type="ARBA" id="ARBA00004141"/>
    </source>
</evidence>
<keyword evidence="8" id="KW-1185">Reference proteome</keyword>
<protein>
    <recommendedName>
        <fullName evidence="6">Major facilitator superfamily (MFS) profile domain-containing protein</fullName>
    </recommendedName>
</protein>
<dbReference type="CDD" id="cd17365">
    <property type="entry name" value="MFS_PcaK_like"/>
    <property type="match status" value="1"/>
</dbReference>
<feature type="transmembrane region" description="Helical" evidence="5">
    <location>
        <begin position="145"/>
        <end position="164"/>
    </location>
</feature>
<keyword evidence="3 5" id="KW-1133">Transmembrane helix</keyword>